<dbReference type="SUPFAM" id="SSF52540">
    <property type="entry name" value="P-loop containing nucleoside triphosphate hydrolases"/>
    <property type="match status" value="1"/>
</dbReference>
<dbReference type="FunFam" id="3.40.50.10190:FF:000001">
    <property type="entry name" value="Replication factor C subunit 1"/>
    <property type="match status" value="1"/>
</dbReference>
<keyword evidence="4" id="KW-0235">DNA replication</keyword>
<feature type="compositionally biased region" description="Polar residues" evidence="8">
    <location>
        <begin position="21"/>
        <end position="34"/>
    </location>
</feature>
<dbReference type="GO" id="GO:0003689">
    <property type="term" value="F:DNA clamp loader activity"/>
    <property type="evidence" value="ECO:0007669"/>
    <property type="project" value="InterPro"/>
</dbReference>
<dbReference type="AlphaFoldDB" id="A0A438BNX3"/>
<dbReference type="GO" id="GO:0006260">
    <property type="term" value="P:DNA replication"/>
    <property type="evidence" value="ECO:0007669"/>
    <property type="project" value="UniProtKB-KW"/>
</dbReference>
<dbReference type="GO" id="GO:0016887">
    <property type="term" value="F:ATP hydrolysis activity"/>
    <property type="evidence" value="ECO:0007669"/>
    <property type="project" value="InterPro"/>
</dbReference>
<feature type="compositionally biased region" description="Gly residues" evidence="8">
    <location>
        <begin position="96"/>
        <end position="108"/>
    </location>
</feature>
<dbReference type="SUPFAM" id="SSF52113">
    <property type="entry name" value="BRCT domain"/>
    <property type="match status" value="1"/>
</dbReference>
<feature type="domain" description="BRCT" evidence="9">
    <location>
        <begin position="127"/>
        <end position="200"/>
    </location>
</feature>
<dbReference type="InterPro" id="IPR003593">
    <property type="entry name" value="AAA+_ATPase"/>
</dbReference>
<dbReference type="Pfam" id="PF00004">
    <property type="entry name" value="AAA"/>
    <property type="match status" value="1"/>
</dbReference>
<dbReference type="PROSITE" id="PS50172">
    <property type="entry name" value="BRCT"/>
    <property type="match status" value="1"/>
</dbReference>
<dbReference type="InterPro" id="IPR003959">
    <property type="entry name" value="ATPase_AAA_core"/>
</dbReference>
<dbReference type="Pfam" id="PF00533">
    <property type="entry name" value="BRCT"/>
    <property type="match status" value="1"/>
</dbReference>
<feature type="compositionally biased region" description="Basic and acidic residues" evidence="8">
    <location>
        <begin position="111"/>
        <end position="125"/>
    </location>
</feature>
<evidence type="ECO:0000256" key="4">
    <source>
        <dbReference type="ARBA" id="ARBA00022705"/>
    </source>
</evidence>
<dbReference type="PIRSF" id="PIRSF036578">
    <property type="entry name" value="RFC1"/>
    <property type="match status" value="1"/>
</dbReference>
<dbReference type="CDD" id="cd00009">
    <property type="entry name" value="AAA"/>
    <property type="match status" value="1"/>
</dbReference>
<sequence>MKKHDKDNGNPLKPAKPEPKASQSGKPSPATVQQEKPVHGGQESSCRRKTSKYFQKPKDEKEMEELPAKRKTQKEPPIKSGGRGRGGRGAWVTPAGGRGRGGGRGGFMNFGERKDPPHKGEKEVPEGASDCLAGLTFVISGTLDSLEREEAEDLIKRHGGRVTGSNFLLCDEDIGGNKSAKAKELGTAFLTEDGLFDMIRASNHAKAPARGEPKKSLDKVVLATPKKSPHKVEKKVDQVVNSSGKRTVLAATTPKHIYQTIGHASLTWTEKYKPKVPNDIIGNQSLVKQLHEWLAHWNEQFLHTGTKGKGKKQNDSGAKKAVLLSGTPGIGKTTSAKLVSQMLGFQAIEVNASDNRGKADAKIYKGIGGSNANSIKELVSNEALGANMDRSKHPKTVLIMDEVDGMSAGDRGGVADLIASIKISKIPIICICNDRYSQKLKSLVNYCLLLSFRKPTKQQFLAAKLLSYGLLGSCYNLVLSLHGNVWRTKVLMRGVR</sequence>
<feature type="compositionally biased region" description="Basic and acidic residues" evidence="8">
    <location>
        <begin position="56"/>
        <end position="77"/>
    </location>
</feature>
<dbReference type="SMART" id="SM00292">
    <property type="entry name" value="BRCT"/>
    <property type="match status" value="1"/>
</dbReference>
<evidence type="ECO:0000259" key="9">
    <source>
        <dbReference type="PROSITE" id="PS50172"/>
    </source>
</evidence>
<proteinExistence type="inferred from homology"/>
<dbReference type="GO" id="GO:0005663">
    <property type="term" value="C:DNA replication factor C complex"/>
    <property type="evidence" value="ECO:0007669"/>
    <property type="project" value="InterPro"/>
</dbReference>
<dbReference type="InterPro" id="IPR012178">
    <property type="entry name" value="RFC1"/>
</dbReference>
<evidence type="ECO:0000256" key="3">
    <source>
        <dbReference type="ARBA" id="ARBA00020401"/>
    </source>
</evidence>
<dbReference type="PANTHER" id="PTHR23389">
    <property type="entry name" value="CHROMOSOME TRANSMISSION FIDELITY FACTOR 18"/>
    <property type="match status" value="1"/>
</dbReference>
<dbReference type="Proteomes" id="UP000288805">
    <property type="component" value="Unassembled WGS sequence"/>
</dbReference>
<dbReference type="EMBL" id="QGNW01002690">
    <property type="protein sequence ID" value="RVW12666.1"/>
    <property type="molecule type" value="Genomic_DNA"/>
</dbReference>
<dbReference type="Gene3D" id="3.40.50.10190">
    <property type="entry name" value="BRCT domain"/>
    <property type="match status" value="1"/>
</dbReference>
<dbReference type="FunFam" id="3.40.50.300:FF:000773">
    <property type="entry name" value="Replication factor C subunit 1"/>
    <property type="match status" value="1"/>
</dbReference>
<name>A0A438BNX3_VITVI</name>
<dbReference type="InterPro" id="IPR027417">
    <property type="entry name" value="P-loop_NTPase"/>
</dbReference>
<feature type="region of interest" description="Disordered" evidence="8">
    <location>
        <begin position="1"/>
        <end position="126"/>
    </location>
</feature>
<dbReference type="Gene3D" id="3.40.50.300">
    <property type="entry name" value="P-loop containing nucleotide triphosphate hydrolases"/>
    <property type="match status" value="1"/>
</dbReference>
<evidence type="ECO:0000313" key="10">
    <source>
        <dbReference type="EMBL" id="RVW12666.1"/>
    </source>
</evidence>
<dbReference type="SMART" id="SM00382">
    <property type="entry name" value="AAA"/>
    <property type="match status" value="1"/>
</dbReference>
<dbReference type="InterPro" id="IPR001357">
    <property type="entry name" value="BRCT_dom"/>
</dbReference>
<reference evidence="10 11" key="1">
    <citation type="journal article" date="2018" name="PLoS Genet.">
        <title>Population sequencing reveals clonal diversity and ancestral inbreeding in the grapevine cultivar Chardonnay.</title>
        <authorList>
            <person name="Roach M.J."/>
            <person name="Johnson D.L."/>
            <person name="Bohlmann J."/>
            <person name="van Vuuren H.J."/>
            <person name="Jones S.J."/>
            <person name="Pretorius I.S."/>
            <person name="Schmidt S.A."/>
            <person name="Borneman A.R."/>
        </authorList>
    </citation>
    <scope>NUCLEOTIDE SEQUENCE [LARGE SCALE GENOMIC DNA]</scope>
    <source>
        <strain evidence="11">cv. Chardonnay</strain>
        <tissue evidence="10">Leaf</tissue>
    </source>
</reference>
<keyword evidence="5" id="KW-0547">Nucleotide-binding</keyword>
<evidence type="ECO:0000256" key="6">
    <source>
        <dbReference type="ARBA" id="ARBA00022840"/>
    </source>
</evidence>
<evidence type="ECO:0000313" key="11">
    <source>
        <dbReference type="Proteomes" id="UP000288805"/>
    </source>
</evidence>
<comment type="subcellular location">
    <subcellularLocation>
        <location evidence="1">Nucleus</location>
    </subcellularLocation>
</comment>
<keyword evidence="7" id="KW-0539">Nucleus</keyword>
<evidence type="ECO:0000256" key="7">
    <source>
        <dbReference type="ARBA" id="ARBA00023242"/>
    </source>
</evidence>
<gene>
    <name evidence="10" type="primary">RFC1_3</name>
    <name evidence="10" type="ORF">CK203_114838</name>
</gene>
<evidence type="ECO:0000256" key="5">
    <source>
        <dbReference type="ARBA" id="ARBA00022741"/>
    </source>
</evidence>
<dbReference type="InterPro" id="IPR036420">
    <property type="entry name" value="BRCT_dom_sf"/>
</dbReference>
<dbReference type="GO" id="GO:0005524">
    <property type="term" value="F:ATP binding"/>
    <property type="evidence" value="ECO:0007669"/>
    <property type="project" value="UniProtKB-KW"/>
</dbReference>
<organism evidence="10 11">
    <name type="scientific">Vitis vinifera</name>
    <name type="common">Grape</name>
    <dbReference type="NCBI Taxonomy" id="29760"/>
    <lineage>
        <taxon>Eukaryota</taxon>
        <taxon>Viridiplantae</taxon>
        <taxon>Streptophyta</taxon>
        <taxon>Embryophyta</taxon>
        <taxon>Tracheophyta</taxon>
        <taxon>Spermatophyta</taxon>
        <taxon>Magnoliopsida</taxon>
        <taxon>eudicotyledons</taxon>
        <taxon>Gunneridae</taxon>
        <taxon>Pentapetalae</taxon>
        <taxon>rosids</taxon>
        <taxon>Vitales</taxon>
        <taxon>Vitaceae</taxon>
        <taxon>Viteae</taxon>
        <taxon>Vitis</taxon>
    </lineage>
</organism>
<comment type="caution">
    <text evidence="10">The sequence shown here is derived from an EMBL/GenBank/DDBJ whole genome shotgun (WGS) entry which is preliminary data.</text>
</comment>
<dbReference type="GO" id="GO:0006281">
    <property type="term" value="P:DNA repair"/>
    <property type="evidence" value="ECO:0007669"/>
    <property type="project" value="InterPro"/>
</dbReference>
<dbReference type="GO" id="GO:0005634">
    <property type="term" value="C:nucleus"/>
    <property type="evidence" value="ECO:0007669"/>
    <property type="project" value="UniProtKB-SubCell"/>
</dbReference>
<protein>
    <recommendedName>
        <fullName evidence="3">Replication factor C subunit 1</fullName>
    </recommendedName>
</protein>
<dbReference type="PANTHER" id="PTHR23389:SF6">
    <property type="entry name" value="REPLICATION FACTOR C SUBUNIT 1"/>
    <property type="match status" value="1"/>
</dbReference>
<evidence type="ECO:0000256" key="2">
    <source>
        <dbReference type="ARBA" id="ARBA00006116"/>
    </source>
</evidence>
<evidence type="ECO:0000256" key="1">
    <source>
        <dbReference type="ARBA" id="ARBA00004123"/>
    </source>
</evidence>
<accession>A0A438BNX3</accession>
<comment type="similarity">
    <text evidence="2">Belongs to the activator 1 large subunit family.</text>
</comment>
<keyword evidence="6" id="KW-0067">ATP-binding</keyword>
<evidence type="ECO:0000256" key="8">
    <source>
        <dbReference type="SAM" id="MobiDB-lite"/>
    </source>
</evidence>